<dbReference type="Gene3D" id="3.10.580.10">
    <property type="entry name" value="CBS-domain"/>
    <property type="match status" value="1"/>
</dbReference>
<dbReference type="AlphaFoldDB" id="A0A2R3Z936"/>
<protein>
    <recommendedName>
        <fullName evidence="2">CBS domain-containing protein</fullName>
    </recommendedName>
</protein>
<proteinExistence type="predicted"/>
<gene>
    <name evidence="3" type="ORF">C7S20_16770</name>
</gene>
<accession>A0A2R3Z936</accession>
<evidence type="ECO:0000256" key="1">
    <source>
        <dbReference type="PROSITE-ProRule" id="PRU00703"/>
    </source>
</evidence>
<name>A0A2R3Z936_9FLAO</name>
<evidence type="ECO:0000313" key="3">
    <source>
        <dbReference type="EMBL" id="AVR46781.1"/>
    </source>
</evidence>
<keyword evidence="1" id="KW-0129">CBS domain</keyword>
<feature type="domain" description="CBS" evidence="2">
    <location>
        <begin position="174"/>
        <end position="233"/>
    </location>
</feature>
<dbReference type="RefSeq" id="WP_107013552.1">
    <property type="nucleotide sequence ID" value="NZ_CP028136.1"/>
</dbReference>
<dbReference type="KEGG" id="grs:C7S20_16770"/>
<dbReference type="InterPro" id="IPR046342">
    <property type="entry name" value="CBS_dom_sf"/>
</dbReference>
<dbReference type="Pfam" id="PF00571">
    <property type="entry name" value="CBS"/>
    <property type="match status" value="1"/>
</dbReference>
<reference evidence="4" key="1">
    <citation type="submission" date="2018-03" db="EMBL/GenBank/DDBJ databases">
        <title>Gramella fulva sp. nov., isolated from a dry surface of tidal flat.</title>
        <authorList>
            <person name="Hwang S.H."/>
            <person name="Hwang W.M."/>
            <person name="Kang K."/>
            <person name="Ahn T.-Y."/>
        </authorList>
    </citation>
    <scope>NUCLEOTIDE SEQUENCE [LARGE SCALE GENOMIC DNA]</scope>
    <source>
        <strain evidence="4">SH35</strain>
    </source>
</reference>
<dbReference type="EMBL" id="CP028136">
    <property type="protein sequence ID" value="AVR46781.1"/>
    <property type="molecule type" value="Genomic_DNA"/>
</dbReference>
<organism evidence="3 4">
    <name type="scientific">Christiangramia fulva</name>
    <dbReference type="NCBI Taxonomy" id="2126553"/>
    <lineage>
        <taxon>Bacteria</taxon>
        <taxon>Pseudomonadati</taxon>
        <taxon>Bacteroidota</taxon>
        <taxon>Flavobacteriia</taxon>
        <taxon>Flavobacteriales</taxon>
        <taxon>Flavobacteriaceae</taxon>
        <taxon>Christiangramia</taxon>
    </lineage>
</organism>
<sequence>MDKAEKFIDTYNKIDKFLRESENSGSYVTFSQKIKNSKNQVVQRYGDELISLGELRNAIVHNPRYGNKPIAEPYESTVKRIEELFEKITNPKKVIPLFQFEVLGAQEEDFVNDILIQMKKNSFSQFPVFDENKEVIELINNNTISIWLSSQLEEDGTIMTEKVKIKDLIPEIEFNENYRFVSRSTSIYEAYQMFIDQINNKERNLDVIFITHSGKKNEKLLGLITIEDIANQV</sequence>
<dbReference type="Proteomes" id="UP000241507">
    <property type="component" value="Chromosome"/>
</dbReference>
<dbReference type="SUPFAM" id="SSF54631">
    <property type="entry name" value="CBS-domain pair"/>
    <property type="match status" value="1"/>
</dbReference>
<dbReference type="OrthoDB" id="49104at2"/>
<evidence type="ECO:0000259" key="2">
    <source>
        <dbReference type="PROSITE" id="PS51371"/>
    </source>
</evidence>
<keyword evidence="4" id="KW-1185">Reference proteome</keyword>
<evidence type="ECO:0000313" key="4">
    <source>
        <dbReference type="Proteomes" id="UP000241507"/>
    </source>
</evidence>
<dbReference type="PROSITE" id="PS51371">
    <property type="entry name" value="CBS"/>
    <property type="match status" value="1"/>
</dbReference>
<dbReference type="InterPro" id="IPR000644">
    <property type="entry name" value="CBS_dom"/>
</dbReference>